<dbReference type="Pfam" id="PF22725">
    <property type="entry name" value="GFO_IDH_MocA_C3"/>
    <property type="match status" value="1"/>
</dbReference>
<organism evidence="7 8">
    <name type="scientific">Brachybacterium huguangmaarense</name>
    <dbReference type="NCBI Taxonomy" id="1652028"/>
    <lineage>
        <taxon>Bacteria</taxon>
        <taxon>Bacillati</taxon>
        <taxon>Actinomycetota</taxon>
        <taxon>Actinomycetes</taxon>
        <taxon>Micrococcales</taxon>
        <taxon>Dermabacteraceae</taxon>
        <taxon>Brachybacterium</taxon>
    </lineage>
</organism>
<gene>
    <name evidence="7" type="ORF">BRM3_06010</name>
</gene>
<accession>A0ABY6G4D0</accession>
<dbReference type="Proteomes" id="UP001164305">
    <property type="component" value="Chromosome"/>
</dbReference>
<evidence type="ECO:0000313" key="7">
    <source>
        <dbReference type="EMBL" id="UYG17967.1"/>
    </source>
</evidence>
<dbReference type="Gene3D" id="3.40.50.720">
    <property type="entry name" value="NAD(P)-binding Rossmann-like Domain"/>
    <property type="match status" value="1"/>
</dbReference>
<dbReference type="SUPFAM" id="SSF55347">
    <property type="entry name" value="Glyceraldehyde-3-phosphate dehydrogenase-like, C-terminal domain"/>
    <property type="match status" value="1"/>
</dbReference>
<sequence length="368" mass="38290">MPDAAEPSATPDPLTLPASTVPAPRSAPAIRWGIISPGGIAGSFARAVHRGTASQIAAVCSRSLDRAEAFASEHVPDEGAPPRAFDDVTAMLEAGGIDAVYVASPHAQHHDYARTALEAGLPVLVEKAFTLDRPQAEDLFALAREQGVLAMEAMWTRFLPQMDVLGQVVASGLLGEVASLAADHGQHFAFDPSHRLFAPELGGGALLDLGVYPISFAQALLGDLSELAVRGSLTATGVDAQSSLLARGARGGLAMLDATLLARTPTEAWVAGSAGRARLTGPFYAPGTLTVDLDDGRTASFTHPGDTSLGMSFEAAEFARCLHAGLFESPRMTWDDTLSVLGTMDAVREALGTVYPGESAPGQWLGAR</sequence>
<dbReference type="Gene3D" id="3.30.360.10">
    <property type="entry name" value="Dihydrodipicolinate Reductase, domain 2"/>
    <property type="match status" value="1"/>
</dbReference>
<dbReference type="InterPro" id="IPR055170">
    <property type="entry name" value="GFO_IDH_MocA-like_dom"/>
</dbReference>
<feature type="region of interest" description="Disordered" evidence="4">
    <location>
        <begin position="1"/>
        <end position="22"/>
    </location>
</feature>
<dbReference type="RefSeq" id="WP_263595173.1">
    <property type="nucleotide sequence ID" value="NZ_CP107020.1"/>
</dbReference>
<evidence type="ECO:0000256" key="2">
    <source>
        <dbReference type="ARBA" id="ARBA00023002"/>
    </source>
</evidence>
<evidence type="ECO:0000256" key="3">
    <source>
        <dbReference type="ARBA" id="ARBA00023027"/>
    </source>
</evidence>
<dbReference type="PANTHER" id="PTHR22604:SF105">
    <property type="entry name" value="TRANS-1,2-DIHYDROBENZENE-1,2-DIOL DEHYDROGENASE"/>
    <property type="match status" value="1"/>
</dbReference>
<dbReference type="PANTHER" id="PTHR22604">
    <property type="entry name" value="OXIDOREDUCTASES"/>
    <property type="match status" value="1"/>
</dbReference>
<keyword evidence="3" id="KW-0520">NAD</keyword>
<name>A0ABY6G4D0_9MICO</name>
<proteinExistence type="inferred from homology"/>
<dbReference type="EMBL" id="CP107020">
    <property type="protein sequence ID" value="UYG17967.1"/>
    <property type="molecule type" value="Genomic_DNA"/>
</dbReference>
<evidence type="ECO:0000256" key="1">
    <source>
        <dbReference type="ARBA" id="ARBA00010928"/>
    </source>
</evidence>
<evidence type="ECO:0000256" key="4">
    <source>
        <dbReference type="SAM" id="MobiDB-lite"/>
    </source>
</evidence>
<feature type="domain" description="Gfo/Idh/MocA-like oxidoreductase N-terminal" evidence="5">
    <location>
        <begin position="30"/>
        <end position="151"/>
    </location>
</feature>
<evidence type="ECO:0000313" key="8">
    <source>
        <dbReference type="Proteomes" id="UP001164305"/>
    </source>
</evidence>
<evidence type="ECO:0000259" key="5">
    <source>
        <dbReference type="Pfam" id="PF01408"/>
    </source>
</evidence>
<protein>
    <submittedName>
        <fullName evidence="7">Gfo/Idh/MocA family oxidoreductase</fullName>
    </submittedName>
</protein>
<dbReference type="Pfam" id="PF01408">
    <property type="entry name" value="GFO_IDH_MocA"/>
    <property type="match status" value="1"/>
</dbReference>
<reference evidence="7" key="1">
    <citation type="submission" date="2022-10" db="EMBL/GenBank/DDBJ databases">
        <title>Whole-Genome Sequencing of Brachybacterium huguangmaarense BRM-3, Isolated from Betula schmidtii.</title>
        <authorList>
            <person name="Haam D."/>
        </authorList>
    </citation>
    <scope>NUCLEOTIDE SEQUENCE</scope>
    <source>
        <strain evidence="7">BRM-3</strain>
    </source>
</reference>
<keyword evidence="8" id="KW-1185">Reference proteome</keyword>
<comment type="similarity">
    <text evidence="1">Belongs to the Gfo/Idh/MocA family.</text>
</comment>
<dbReference type="InterPro" id="IPR000683">
    <property type="entry name" value="Gfo/Idh/MocA-like_OxRdtase_N"/>
</dbReference>
<dbReference type="InterPro" id="IPR050984">
    <property type="entry name" value="Gfo/Idh/MocA_domain"/>
</dbReference>
<dbReference type="InterPro" id="IPR036291">
    <property type="entry name" value="NAD(P)-bd_dom_sf"/>
</dbReference>
<keyword evidence="2" id="KW-0560">Oxidoreductase</keyword>
<evidence type="ECO:0000259" key="6">
    <source>
        <dbReference type="Pfam" id="PF22725"/>
    </source>
</evidence>
<dbReference type="SUPFAM" id="SSF51735">
    <property type="entry name" value="NAD(P)-binding Rossmann-fold domains"/>
    <property type="match status" value="1"/>
</dbReference>
<feature type="domain" description="GFO/IDH/MocA-like oxidoreductase" evidence="6">
    <location>
        <begin position="167"/>
        <end position="277"/>
    </location>
</feature>